<dbReference type="PRINTS" id="PR00081">
    <property type="entry name" value="GDHRDH"/>
</dbReference>
<evidence type="ECO:0000313" key="3">
    <source>
        <dbReference type="EMBL" id="TDX02387.1"/>
    </source>
</evidence>
<dbReference type="GO" id="GO:0016491">
    <property type="term" value="F:oxidoreductase activity"/>
    <property type="evidence" value="ECO:0007669"/>
    <property type="project" value="UniProtKB-KW"/>
</dbReference>
<dbReference type="AlphaFoldDB" id="A0A4R8DY59"/>
<keyword evidence="4" id="KW-1185">Reference proteome</keyword>
<name>A0A4R8DY59_9BACT</name>
<dbReference type="InterPro" id="IPR051122">
    <property type="entry name" value="SDR_DHRS6-like"/>
</dbReference>
<evidence type="ECO:0000313" key="4">
    <source>
        <dbReference type="Proteomes" id="UP000294498"/>
    </source>
</evidence>
<organism evidence="3 4">
    <name type="scientific">Dinghuibacter silviterrae</name>
    <dbReference type="NCBI Taxonomy" id="1539049"/>
    <lineage>
        <taxon>Bacteria</taxon>
        <taxon>Pseudomonadati</taxon>
        <taxon>Bacteroidota</taxon>
        <taxon>Chitinophagia</taxon>
        <taxon>Chitinophagales</taxon>
        <taxon>Chitinophagaceae</taxon>
        <taxon>Dinghuibacter</taxon>
    </lineage>
</organism>
<proteinExistence type="inferred from homology"/>
<dbReference type="EMBL" id="SODV01000001">
    <property type="protein sequence ID" value="TDX02387.1"/>
    <property type="molecule type" value="Genomic_DNA"/>
</dbReference>
<sequence>MSLQGKRIIVLGGTSGIGLATAVEAAAGGAHVTVVSSKADKVANALQKLPAGSEGFALDLSRESNIAEFFRTAGTFDHLVYTAADSLKLDVLANTDLQASRDFLTLRFWGALTAVKYASIHPGGSIGLMGGIASARPGKGWAMAAAVCGAMEGLTRALAVELAPVRVNLVAPGVIRTPLWSGTPDSFFTETAARLPVGRVGEAEDVAAGFMFLMQQPFTTGQVLTIDGGTVLV</sequence>
<protein>
    <submittedName>
        <fullName evidence="3">NAD(P)-dependent dehydrogenase (Short-subunit alcohol dehydrogenase family)</fullName>
    </submittedName>
</protein>
<reference evidence="3 4" key="1">
    <citation type="submission" date="2019-03" db="EMBL/GenBank/DDBJ databases">
        <title>Genomic Encyclopedia of Type Strains, Phase IV (KMG-IV): sequencing the most valuable type-strain genomes for metagenomic binning, comparative biology and taxonomic classification.</title>
        <authorList>
            <person name="Goeker M."/>
        </authorList>
    </citation>
    <scope>NUCLEOTIDE SEQUENCE [LARGE SCALE GENOMIC DNA]</scope>
    <source>
        <strain evidence="3 4">DSM 100059</strain>
    </source>
</reference>
<dbReference type="OrthoDB" id="9806974at2"/>
<comment type="caution">
    <text evidence="3">The sequence shown here is derived from an EMBL/GenBank/DDBJ whole genome shotgun (WGS) entry which is preliminary data.</text>
</comment>
<gene>
    <name evidence="3" type="ORF">EDB95_3445</name>
</gene>
<evidence type="ECO:0000256" key="2">
    <source>
        <dbReference type="ARBA" id="ARBA00023002"/>
    </source>
</evidence>
<dbReference type="SUPFAM" id="SSF51735">
    <property type="entry name" value="NAD(P)-binding Rossmann-fold domains"/>
    <property type="match status" value="1"/>
</dbReference>
<dbReference type="RefSeq" id="WP_133995001.1">
    <property type="nucleotide sequence ID" value="NZ_SODV01000001.1"/>
</dbReference>
<accession>A0A4R8DY59</accession>
<keyword evidence="2" id="KW-0560">Oxidoreductase</keyword>
<dbReference type="PANTHER" id="PTHR43477:SF1">
    <property type="entry name" value="DIHYDROANTICAPSIN 7-DEHYDROGENASE"/>
    <property type="match status" value="1"/>
</dbReference>
<dbReference type="Pfam" id="PF13561">
    <property type="entry name" value="adh_short_C2"/>
    <property type="match status" value="1"/>
</dbReference>
<dbReference type="Gene3D" id="3.40.50.720">
    <property type="entry name" value="NAD(P)-binding Rossmann-like Domain"/>
    <property type="match status" value="1"/>
</dbReference>
<dbReference type="InterPro" id="IPR002347">
    <property type="entry name" value="SDR_fam"/>
</dbReference>
<comment type="similarity">
    <text evidence="1">Belongs to the short-chain dehydrogenases/reductases (SDR) family.</text>
</comment>
<dbReference type="Proteomes" id="UP000294498">
    <property type="component" value="Unassembled WGS sequence"/>
</dbReference>
<dbReference type="InterPro" id="IPR036291">
    <property type="entry name" value="NAD(P)-bd_dom_sf"/>
</dbReference>
<evidence type="ECO:0000256" key="1">
    <source>
        <dbReference type="ARBA" id="ARBA00006484"/>
    </source>
</evidence>
<dbReference type="PANTHER" id="PTHR43477">
    <property type="entry name" value="DIHYDROANTICAPSIN 7-DEHYDROGENASE"/>
    <property type="match status" value="1"/>
</dbReference>